<dbReference type="InterPro" id="IPR013783">
    <property type="entry name" value="Ig-like_fold"/>
</dbReference>
<evidence type="ECO:0000256" key="6">
    <source>
        <dbReference type="ARBA" id="ARBA00022692"/>
    </source>
</evidence>
<dbReference type="SUPFAM" id="SSF49265">
    <property type="entry name" value="Fibronectin type III"/>
    <property type="match status" value="5"/>
</dbReference>
<dbReference type="GO" id="GO:0032502">
    <property type="term" value="P:developmental process"/>
    <property type="evidence" value="ECO:0007669"/>
    <property type="project" value="UniProtKB-ARBA"/>
</dbReference>
<keyword evidence="12 20" id="KW-1133">Transmembrane helix</keyword>
<dbReference type="PRINTS" id="PR00700">
    <property type="entry name" value="PRTYPHPHTASE"/>
</dbReference>
<name>A0A9Q0Y531_9SAUR</name>
<evidence type="ECO:0000256" key="3">
    <source>
        <dbReference type="ARBA" id="ARBA00004632"/>
    </source>
</evidence>
<comment type="catalytic activity">
    <reaction evidence="17">
        <text>O-phospho-L-tyrosyl-[protein] + H2O = L-tyrosyl-[protein] + phosphate</text>
        <dbReference type="Rhea" id="RHEA:10684"/>
        <dbReference type="Rhea" id="RHEA-COMP:10136"/>
        <dbReference type="Rhea" id="RHEA-COMP:20101"/>
        <dbReference type="ChEBI" id="CHEBI:15377"/>
        <dbReference type="ChEBI" id="CHEBI:43474"/>
        <dbReference type="ChEBI" id="CHEBI:46858"/>
        <dbReference type="ChEBI" id="CHEBI:61978"/>
        <dbReference type="EC" id="3.1.3.48"/>
    </reaction>
</comment>
<keyword evidence="14" id="KW-0325">Glycoprotein</keyword>
<evidence type="ECO:0000313" key="25">
    <source>
        <dbReference type="Proteomes" id="UP001142489"/>
    </source>
</evidence>
<keyword evidence="9" id="KW-0378">Hydrolase</keyword>
<keyword evidence="6 20" id="KW-0812">Transmembrane</keyword>
<feature type="domain" description="Fibronectin type-III" evidence="23">
    <location>
        <begin position="610"/>
        <end position="698"/>
    </location>
</feature>
<evidence type="ECO:0000259" key="23">
    <source>
        <dbReference type="PROSITE" id="PS50853"/>
    </source>
</evidence>
<dbReference type="PROSITE" id="PS50055">
    <property type="entry name" value="TYR_PHOSPHATASE_PTP"/>
    <property type="match status" value="1"/>
</dbReference>
<dbReference type="GO" id="GO:0032587">
    <property type="term" value="C:ruffle membrane"/>
    <property type="evidence" value="ECO:0007669"/>
    <property type="project" value="UniProtKB-SubCell"/>
</dbReference>
<dbReference type="OrthoDB" id="10253954at2759"/>
<dbReference type="GO" id="GO:0004725">
    <property type="term" value="F:protein tyrosine phosphatase activity"/>
    <property type="evidence" value="ECO:0007669"/>
    <property type="project" value="UniProtKB-EC"/>
</dbReference>
<dbReference type="FunFam" id="3.90.190.10:FF:000009">
    <property type="entry name" value="Receptor-type tyrosine-protein phosphatase beta"/>
    <property type="match status" value="1"/>
</dbReference>
<dbReference type="SUPFAM" id="SSF52799">
    <property type="entry name" value="(Phosphotyrosine protein) phosphatases II"/>
    <property type="match status" value="1"/>
</dbReference>
<proteinExistence type="inferred from homology"/>
<keyword evidence="8" id="KW-0677">Repeat</keyword>
<evidence type="ECO:0000256" key="16">
    <source>
        <dbReference type="ARBA" id="ARBA00025789"/>
    </source>
</evidence>
<dbReference type="InterPro" id="IPR003595">
    <property type="entry name" value="Tyr_Pase_cat"/>
</dbReference>
<gene>
    <name evidence="24" type="ORF">JRQ81_000340</name>
</gene>
<dbReference type="PANTHER" id="PTHR46957">
    <property type="entry name" value="CYTOKINE RECEPTOR"/>
    <property type="match status" value="1"/>
</dbReference>
<dbReference type="CDD" id="cd00063">
    <property type="entry name" value="FN3"/>
    <property type="match status" value="7"/>
</dbReference>
<dbReference type="SMART" id="SM00194">
    <property type="entry name" value="PTPc"/>
    <property type="match status" value="1"/>
</dbReference>
<sequence length="1299" mass="144612">MPTIVSTIAVLQCPEMSQRHLAAVEKRMLEQMMVSGLPSVIYNAKYQKHCDALDPMSTIVKKHSYGNSTCCKAITTKPTPVSDIQVESISTTTVNLTWKNYDLHASNYTYLIQIEGNESVRNKSSDSTSAGISSLEPGTLYTFNIYPVAPDSKTVGEPNNTSLYTKPTTVSDIQVESISTTTVNLTWKNYDLHASNYTYLIQIKGNQSVRNKSSDSTSARISSLEPGTLYTFSICPVVPDSKTVGEPNNISLYTKPTPVSDIQVESISTTTVNLTWKNYDLHASNYTYLIQIEGNESVRNKSSDSISAGISSLEPGTLYTFNIYPVAPDSKTVGEPNNVSLYTKPTPVSNIRVESISTTTVNLTWKNYDLHASNYTYLIQIKGNQSVRNKSSDSTSARISSLEPGTLYTFNIYPVAPDNKTVGEPNNISLYTRPSPVFDIRIENITPTTLVLKWNCSDPNASKYTYTIVIEDGFSRNISSVATSTFISNLDPGTLYTFTVYAVAADNKTIGEPNNTTVYTKPNPVFNIHPDGISTTTVNLMWQNDDKNAPSYTYLIEVDGNDSVSFNTTHALFTHLEPGTSYTFKVFPVAADNKTVGEPNETTVFTIPSPVFNISITNITTTVVHLIWKNLDSASPEYSYRIYVNGSADMNMMSPVTSATISGLSPGTRYTFSIYSIAGDNKTEGNPSSIDDCTIPASVNELECKPVSKQAELLLSWTPPQSGAFDDFRLVVLNSPWNATISEEFNITVTNLNYFTDYTLQVVTRSCKKESIPREISCRTSITDPPPPSDPPAVKARNHYSLNVQFSVFNSTYGPITAYAIVVTTSEAISSDPLRYTYDEFIKKKTDTYVASVLQVQQKRSSSSDNQQYNIEVGDGSYVNGYVNGKLDPLGSYRACVAGFTQIDWNDTIGLINLEKSFVSLSPLSGTVVLPPNPDVIIGAVVGCVLAAVIVAAIAGFIFWKRRRNGGKNSDAPFDLTETKSMKVEVENFESYFKKQKADSNCGFAEEYEKLRKVGINQPKFAAELPENKSKNRYNNVLPYEFSRVKLLIQNHPADDYINASYMPGYKSKEEFIAAQGPLPTTVEDFWRLIWEKNIYTVVMLTKCIEQGRTKCEEYWPNKQSKSYGDITVAMTSEIALPEWTIRDFSMTKSDSSEIHPVRQFHFTAWPDHGVLETTDLLISFRHLVQEYMKLHRTSPTLVHCSAGVGRTGTFIALDRLIHQMEMENIVDVYGVVYDLRMHRSLMVQTEDQYVFLNQCVLDIIKSKKEKKTDLIYQNTDAMAIYENFTPPAHTGKANGYHV</sequence>
<feature type="domain" description="Fibronectin type-III" evidence="23">
    <location>
        <begin position="699"/>
        <end position="786"/>
    </location>
</feature>
<evidence type="ECO:0000256" key="7">
    <source>
        <dbReference type="ARBA" id="ARBA00022729"/>
    </source>
</evidence>
<comment type="similarity">
    <text evidence="16">Belongs to the protein-tyrosine phosphatase family. Receptor class 3 subfamily.</text>
</comment>
<evidence type="ECO:0000256" key="18">
    <source>
        <dbReference type="ARBA" id="ARBA00071459"/>
    </source>
</evidence>
<dbReference type="PANTHER" id="PTHR46957:SF5">
    <property type="entry name" value="PROTEIN-TYROSINE-PHOSPHATASE"/>
    <property type="match status" value="1"/>
</dbReference>
<feature type="domain" description="Tyrosine specific protein phosphatases" evidence="22">
    <location>
        <begin position="1179"/>
        <end position="1251"/>
    </location>
</feature>
<evidence type="ECO:0000256" key="11">
    <source>
        <dbReference type="ARBA" id="ARBA00022949"/>
    </source>
</evidence>
<feature type="domain" description="Fibronectin type-III" evidence="23">
    <location>
        <begin position="347"/>
        <end position="435"/>
    </location>
</feature>
<dbReference type="SMART" id="SM00060">
    <property type="entry name" value="FN3"/>
    <property type="match status" value="9"/>
</dbReference>
<evidence type="ECO:0000256" key="1">
    <source>
        <dbReference type="ARBA" id="ARBA00004251"/>
    </source>
</evidence>
<evidence type="ECO:0000256" key="4">
    <source>
        <dbReference type="ARBA" id="ARBA00013064"/>
    </source>
</evidence>
<evidence type="ECO:0000256" key="9">
    <source>
        <dbReference type="ARBA" id="ARBA00022801"/>
    </source>
</evidence>
<feature type="domain" description="Fibronectin type-III" evidence="23">
    <location>
        <begin position="436"/>
        <end position="524"/>
    </location>
</feature>
<keyword evidence="5" id="KW-1003">Cell membrane</keyword>
<evidence type="ECO:0000256" key="2">
    <source>
        <dbReference type="ARBA" id="ARBA00004282"/>
    </source>
</evidence>
<dbReference type="PROSITE" id="PS00383">
    <property type="entry name" value="TYR_PHOSPHATASE_1"/>
    <property type="match status" value="1"/>
</dbReference>
<comment type="caution">
    <text evidence="24">The sequence shown here is derived from an EMBL/GenBank/DDBJ whole genome shotgun (WGS) entry which is preliminary data.</text>
</comment>
<dbReference type="InterPro" id="IPR029021">
    <property type="entry name" value="Prot-tyrosine_phosphatase-like"/>
</dbReference>
<dbReference type="FunFam" id="2.60.40.10:FF:000362">
    <property type="entry name" value="Receptor-type tyrosine-protein phosphatase eta"/>
    <property type="match status" value="7"/>
</dbReference>
<dbReference type="Pfam" id="PF18861">
    <property type="entry name" value="PTP_tm"/>
    <property type="match status" value="1"/>
</dbReference>
<dbReference type="Gene3D" id="2.60.40.10">
    <property type="entry name" value="Immunoglobulins"/>
    <property type="match status" value="8"/>
</dbReference>
<dbReference type="EMBL" id="JAPFRF010000001">
    <property type="protein sequence ID" value="KAJ7344390.1"/>
    <property type="molecule type" value="Genomic_DNA"/>
</dbReference>
<accession>A0A9Q0Y531</accession>
<dbReference type="InterPro" id="IPR016130">
    <property type="entry name" value="Tyr_Pase_AS"/>
</dbReference>
<keyword evidence="10" id="KW-0904">Protein phosphatase</keyword>
<feature type="domain" description="Fibronectin type-III" evidence="23">
    <location>
        <begin position="169"/>
        <end position="260"/>
    </location>
</feature>
<dbReference type="PROSITE" id="PS50056">
    <property type="entry name" value="TYR_PHOSPHATASE_2"/>
    <property type="match status" value="1"/>
</dbReference>
<evidence type="ECO:0000259" key="22">
    <source>
        <dbReference type="PROSITE" id="PS50056"/>
    </source>
</evidence>
<feature type="domain" description="Fibronectin type-III" evidence="23">
    <location>
        <begin position="80"/>
        <end position="168"/>
    </location>
</feature>
<dbReference type="Pfam" id="PF00041">
    <property type="entry name" value="fn3"/>
    <property type="match status" value="7"/>
</dbReference>
<reference evidence="24" key="1">
    <citation type="journal article" date="2023" name="DNA Res.">
        <title>Chromosome-level genome assembly of Phrynocephalus forsythii using third-generation DNA sequencing and Hi-C analysis.</title>
        <authorList>
            <person name="Qi Y."/>
            <person name="Zhao W."/>
            <person name="Zhao Y."/>
            <person name="Niu C."/>
            <person name="Cao S."/>
            <person name="Zhang Y."/>
        </authorList>
    </citation>
    <scope>NUCLEOTIDE SEQUENCE</scope>
    <source>
        <tissue evidence="24">Muscle</tissue>
    </source>
</reference>
<dbReference type="InterPro" id="IPR036116">
    <property type="entry name" value="FN3_sf"/>
</dbReference>
<evidence type="ECO:0000256" key="15">
    <source>
        <dbReference type="ARBA" id="ARBA00023273"/>
    </source>
</evidence>
<dbReference type="Pfam" id="PF00102">
    <property type="entry name" value="Y_phosphatase"/>
    <property type="match status" value="1"/>
</dbReference>
<dbReference type="GO" id="GO:0070161">
    <property type="term" value="C:anchoring junction"/>
    <property type="evidence" value="ECO:0007669"/>
    <property type="project" value="UniProtKB-SubCell"/>
</dbReference>
<keyword evidence="15" id="KW-0966">Cell projection</keyword>
<evidence type="ECO:0000256" key="14">
    <source>
        <dbReference type="ARBA" id="ARBA00023180"/>
    </source>
</evidence>
<evidence type="ECO:0000313" key="24">
    <source>
        <dbReference type="EMBL" id="KAJ7344390.1"/>
    </source>
</evidence>
<dbReference type="Gene3D" id="3.90.190.10">
    <property type="entry name" value="Protein tyrosine phosphatase superfamily"/>
    <property type="match status" value="1"/>
</dbReference>
<evidence type="ECO:0000256" key="13">
    <source>
        <dbReference type="ARBA" id="ARBA00023136"/>
    </source>
</evidence>
<evidence type="ECO:0000256" key="12">
    <source>
        <dbReference type="ARBA" id="ARBA00022989"/>
    </source>
</evidence>
<evidence type="ECO:0000256" key="5">
    <source>
        <dbReference type="ARBA" id="ARBA00022475"/>
    </source>
</evidence>
<comment type="subcellular location">
    <subcellularLocation>
        <location evidence="2">Cell junction</location>
    </subcellularLocation>
    <subcellularLocation>
        <location evidence="1">Cell membrane</location>
        <topology evidence="1">Single-pass type I membrane protein</topology>
    </subcellularLocation>
    <subcellularLocation>
        <location evidence="3">Cell projection</location>
        <location evidence="3">Ruffle membrane</location>
    </subcellularLocation>
</comment>
<dbReference type="PROSITE" id="PS50853">
    <property type="entry name" value="FN3"/>
    <property type="match status" value="6"/>
</dbReference>
<protein>
    <recommendedName>
        <fullName evidence="18">Receptor-type tyrosine-protein phosphatase eta</fullName>
        <ecNumber evidence="4">3.1.3.48</ecNumber>
    </recommendedName>
    <alternativeName>
        <fullName evidence="19">Protein-tyrosine phosphatase receptor type J</fullName>
    </alternativeName>
</protein>
<evidence type="ECO:0000259" key="21">
    <source>
        <dbReference type="PROSITE" id="PS50055"/>
    </source>
</evidence>
<feature type="transmembrane region" description="Helical" evidence="20">
    <location>
        <begin position="936"/>
        <end position="960"/>
    </location>
</feature>
<dbReference type="InterPro" id="IPR050713">
    <property type="entry name" value="RTP_Phos/Ushers"/>
</dbReference>
<dbReference type="Proteomes" id="UP001142489">
    <property type="component" value="Unassembled WGS sequence"/>
</dbReference>
<evidence type="ECO:0000256" key="10">
    <source>
        <dbReference type="ARBA" id="ARBA00022912"/>
    </source>
</evidence>
<evidence type="ECO:0000256" key="20">
    <source>
        <dbReference type="SAM" id="Phobius"/>
    </source>
</evidence>
<keyword evidence="11" id="KW-0965">Cell junction</keyword>
<evidence type="ECO:0000256" key="8">
    <source>
        <dbReference type="ARBA" id="ARBA00022737"/>
    </source>
</evidence>
<keyword evidence="7" id="KW-0732">Signal</keyword>
<evidence type="ECO:0000256" key="17">
    <source>
        <dbReference type="ARBA" id="ARBA00051722"/>
    </source>
</evidence>
<dbReference type="EC" id="3.1.3.48" evidence="4"/>
<evidence type="ECO:0000256" key="19">
    <source>
        <dbReference type="ARBA" id="ARBA00081746"/>
    </source>
</evidence>
<dbReference type="GO" id="GO:0043235">
    <property type="term" value="C:receptor complex"/>
    <property type="evidence" value="ECO:0007669"/>
    <property type="project" value="TreeGrafter"/>
</dbReference>
<keyword evidence="25" id="KW-1185">Reference proteome</keyword>
<dbReference type="InterPro" id="IPR041201">
    <property type="entry name" value="PTPRJ_TM"/>
</dbReference>
<dbReference type="InterPro" id="IPR003961">
    <property type="entry name" value="FN3_dom"/>
</dbReference>
<keyword evidence="13 20" id="KW-0472">Membrane</keyword>
<dbReference type="InterPro" id="IPR000387">
    <property type="entry name" value="Tyr_Pase_dom"/>
</dbReference>
<dbReference type="SMART" id="SM00404">
    <property type="entry name" value="PTPc_motif"/>
    <property type="match status" value="1"/>
</dbReference>
<feature type="domain" description="Tyrosine-protein phosphatase" evidence="21">
    <location>
        <begin position="1004"/>
        <end position="1260"/>
    </location>
</feature>
<organism evidence="24 25">
    <name type="scientific">Phrynocephalus forsythii</name>
    <dbReference type="NCBI Taxonomy" id="171643"/>
    <lineage>
        <taxon>Eukaryota</taxon>
        <taxon>Metazoa</taxon>
        <taxon>Chordata</taxon>
        <taxon>Craniata</taxon>
        <taxon>Vertebrata</taxon>
        <taxon>Euteleostomi</taxon>
        <taxon>Lepidosauria</taxon>
        <taxon>Squamata</taxon>
        <taxon>Bifurcata</taxon>
        <taxon>Unidentata</taxon>
        <taxon>Episquamata</taxon>
        <taxon>Toxicofera</taxon>
        <taxon>Iguania</taxon>
        <taxon>Acrodonta</taxon>
        <taxon>Agamidae</taxon>
        <taxon>Agaminae</taxon>
        <taxon>Phrynocephalus</taxon>
    </lineage>
</organism>
<dbReference type="InterPro" id="IPR000242">
    <property type="entry name" value="PTP_cat"/>
</dbReference>